<name>A0A084SE18_9BACT</name>
<dbReference type="Proteomes" id="UP000028547">
    <property type="component" value="Unassembled WGS sequence"/>
</dbReference>
<dbReference type="EMBL" id="JPMI01000431">
    <property type="protein sequence ID" value="KFA86703.1"/>
    <property type="molecule type" value="Genomic_DNA"/>
</dbReference>
<proteinExistence type="predicted"/>
<evidence type="ECO:0000313" key="1">
    <source>
        <dbReference type="EMBL" id="KFA86703.1"/>
    </source>
</evidence>
<dbReference type="AlphaFoldDB" id="A0A084SE18"/>
<sequence length="65" mass="6961">MSAPGPTAARMARAAPSAVRRRRQLRRITITALGVALGASCPFWPADMAWVCIVVHRVAEALHAP</sequence>
<reference evidence="1 2" key="1">
    <citation type="submission" date="2014-07" db="EMBL/GenBank/DDBJ databases">
        <title>Draft Genome Sequence of Gephyronic Acid Producer, Cystobacter violaceus Strain Cb vi76.</title>
        <authorList>
            <person name="Stevens D.C."/>
            <person name="Young J."/>
            <person name="Carmichael R."/>
            <person name="Tan J."/>
            <person name="Taylor R.E."/>
        </authorList>
    </citation>
    <scope>NUCLEOTIDE SEQUENCE [LARGE SCALE GENOMIC DNA]</scope>
    <source>
        <strain evidence="1 2">Cb vi76</strain>
    </source>
</reference>
<comment type="caution">
    <text evidence="1">The sequence shown here is derived from an EMBL/GenBank/DDBJ whole genome shotgun (WGS) entry which is preliminary data.</text>
</comment>
<organism evidence="1 2">
    <name type="scientific">Archangium violaceum Cb vi76</name>
    <dbReference type="NCBI Taxonomy" id="1406225"/>
    <lineage>
        <taxon>Bacteria</taxon>
        <taxon>Pseudomonadati</taxon>
        <taxon>Myxococcota</taxon>
        <taxon>Myxococcia</taxon>
        <taxon>Myxococcales</taxon>
        <taxon>Cystobacterineae</taxon>
        <taxon>Archangiaceae</taxon>
        <taxon>Archangium</taxon>
    </lineage>
</organism>
<dbReference type="RefSeq" id="WP_043414958.1">
    <property type="nucleotide sequence ID" value="NZ_JPMI01000431.1"/>
</dbReference>
<protein>
    <submittedName>
        <fullName evidence="1">Uncharacterized protein</fullName>
    </submittedName>
</protein>
<accession>A0A084SE18</accession>
<evidence type="ECO:0000313" key="2">
    <source>
        <dbReference type="Proteomes" id="UP000028547"/>
    </source>
</evidence>
<gene>
    <name evidence="1" type="ORF">Q664_52790</name>
</gene>